<dbReference type="InterPro" id="IPR051913">
    <property type="entry name" value="GH2_Domain-Containing"/>
</dbReference>
<name>A0ABN2SXM6_9MICO</name>
<keyword evidence="3" id="KW-0326">Glycosidase</keyword>
<gene>
    <name evidence="9" type="ORF">GCM10009777_32250</name>
</gene>
<proteinExistence type="inferred from homology"/>
<feature type="domain" description="Glycoside hydrolase family 2" evidence="8">
    <location>
        <begin position="705"/>
        <end position="801"/>
    </location>
</feature>
<dbReference type="InterPro" id="IPR036156">
    <property type="entry name" value="Beta-gal/glucu_dom_sf"/>
</dbReference>
<comment type="similarity">
    <text evidence="1">Belongs to the glycosyl hydrolase 2 family.</text>
</comment>
<dbReference type="InterPro" id="IPR008979">
    <property type="entry name" value="Galactose-bd-like_sf"/>
</dbReference>
<dbReference type="InterPro" id="IPR040605">
    <property type="entry name" value="Glyco_hydro2_dom5"/>
</dbReference>
<dbReference type="SUPFAM" id="SSF49785">
    <property type="entry name" value="Galactose-binding domain-like"/>
    <property type="match status" value="1"/>
</dbReference>
<dbReference type="Pfam" id="PF16355">
    <property type="entry name" value="DUF4982"/>
    <property type="match status" value="1"/>
</dbReference>
<evidence type="ECO:0000313" key="9">
    <source>
        <dbReference type="EMBL" id="GAA1994136.1"/>
    </source>
</evidence>
<dbReference type="RefSeq" id="WP_344064568.1">
    <property type="nucleotide sequence ID" value="NZ_BAAAOH010000001.1"/>
</dbReference>
<evidence type="ECO:0000259" key="7">
    <source>
        <dbReference type="Pfam" id="PF16355"/>
    </source>
</evidence>
<evidence type="ECO:0000256" key="1">
    <source>
        <dbReference type="ARBA" id="ARBA00007401"/>
    </source>
</evidence>
<dbReference type="Gene3D" id="2.60.40.10">
    <property type="entry name" value="Immunoglobulins"/>
    <property type="match status" value="3"/>
</dbReference>
<evidence type="ECO:0000256" key="3">
    <source>
        <dbReference type="ARBA" id="ARBA00023295"/>
    </source>
</evidence>
<reference evidence="9 10" key="1">
    <citation type="journal article" date="2019" name="Int. J. Syst. Evol. Microbiol.">
        <title>The Global Catalogue of Microorganisms (GCM) 10K type strain sequencing project: providing services to taxonomists for standard genome sequencing and annotation.</title>
        <authorList>
            <consortium name="The Broad Institute Genomics Platform"/>
            <consortium name="The Broad Institute Genome Sequencing Center for Infectious Disease"/>
            <person name="Wu L."/>
            <person name="Ma J."/>
        </authorList>
    </citation>
    <scope>NUCLEOTIDE SEQUENCE [LARGE SCALE GENOMIC DNA]</scope>
    <source>
        <strain evidence="9 10">JCM 14902</strain>
    </source>
</reference>
<dbReference type="EMBL" id="BAAAOH010000001">
    <property type="protein sequence ID" value="GAA1994136.1"/>
    <property type="molecule type" value="Genomic_DNA"/>
</dbReference>
<dbReference type="InterPro" id="IPR006102">
    <property type="entry name" value="Ig-like_GH2"/>
</dbReference>
<organism evidence="9 10">
    <name type="scientific">Microbacterium pumilum</name>
    <dbReference type="NCBI Taxonomy" id="344165"/>
    <lineage>
        <taxon>Bacteria</taxon>
        <taxon>Bacillati</taxon>
        <taxon>Actinomycetota</taxon>
        <taxon>Actinomycetes</taxon>
        <taxon>Micrococcales</taxon>
        <taxon>Microbacteriaceae</taxon>
        <taxon>Microbacterium</taxon>
    </lineage>
</organism>
<keyword evidence="10" id="KW-1185">Reference proteome</keyword>
<dbReference type="InterPro" id="IPR013783">
    <property type="entry name" value="Ig-like_fold"/>
</dbReference>
<evidence type="ECO:0000259" key="5">
    <source>
        <dbReference type="Pfam" id="PF02836"/>
    </source>
</evidence>
<comment type="caution">
    <text evidence="9">The sequence shown here is derived from an EMBL/GenBank/DDBJ whole genome shotgun (WGS) entry which is preliminary data.</text>
</comment>
<dbReference type="SUPFAM" id="SSF49303">
    <property type="entry name" value="beta-Galactosidase/glucuronidase domain"/>
    <property type="match status" value="1"/>
</dbReference>
<dbReference type="Gene3D" id="2.60.120.260">
    <property type="entry name" value="Galactose-binding domain-like"/>
    <property type="match status" value="1"/>
</dbReference>
<dbReference type="GO" id="GO:0016787">
    <property type="term" value="F:hydrolase activity"/>
    <property type="evidence" value="ECO:0007669"/>
    <property type="project" value="UniProtKB-KW"/>
</dbReference>
<dbReference type="Pfam" id="PF02837">
    <property type="entry name" value="Glyco_hydro_2_N"/>
    <property type="match status" value="1"/>
</dbReference>
<evidence type="ECO:0000313" key="10">
    <source>
        <dbReference type="Proteomes" id="UP001500326"/>
    </source>
</evidence>
<feature type="domain" description="Glycosyl hydrolases family 2 sugar binding" evidence="6">
    <location>
        <begin position="62"/>
        <end position="149"/>
    </location>
</feature>
<evidence type="ECO:0000256" key="2">
    <source>
        <dbReference type="ARBA" id="ARBA00022801"/>
    </source>
</evidence>
<evidence type="ECO:0000259" key="6">
    <source>
        <dbReference type="Pfam" id="PF02837"/>
    </source>
</evidence>
<evidence type="ECO:0000259" key="4">
    <source>
        <dbReference type="Pfam" id="PF00703"/>
    </source>
</evidence>
<accession>A0ABN2SXM6</accession>
<dbReference type="PANTHER" id="PTHR42732">
    <property type="entry name" value="BETA-GALACTOSIDASE"/>
    <property type="match status" value="1"/>
</dbReference>
<dbReference type="SUPFAM" id="SSF51445">
    <property type="entry name" value="(Trans)glycosidases"/>
    <property type="match status" value="1"/>
</dbReference>
<keyword evidence="2 9" id="KW-0378">Hydrolase</keyword>
<dbReference type="Pfam" id="PF02836">
    <property type="entry name" value="Glyco_hydro_2_C"/>
    <property type="match status" value="1"/>
</dbReference>
<dbReference type="InterPro" id="IPR006104">
    <property type="entry name" value="Glyco_hydro_2_N"/>
</dbReference>
<dbReference type="InterPro" id="IPR017853">
    <property type="entry name" value="GH"/>
</dbReference>
<sequence>MFRLPFHDGWTVGPKLGAFETLNGAAPTRPVTLPHDAIRDLERSAESEQGVHTGYHPGGVFEYAKTIDVPEEWRDKTVAVEFEGVYRDAVVFVNGDFVVHEPNGYAAFTAVLDPFLRYGEPNRITVEAKAHKDSRWYSGAGMYRPVHLLVADPVHFALNGLRVTTPDIDADGAVIAVASEVVNDTRHTRTVRVTWSIVGPGGIEVAGGSAPVTVLPGATATARARFAVSTPELWHPDHPSLYRLRAVAVDTDGAEIDTDAATFGIRRLQLDARHGLRINGDVVKLRGACVHHDNGPLGAVTIDAAEDRRVRLLKDAGFNALRSAHNPMSRAMLDACDRHGVLVMDELTDVWTRSKTAFDGSATFSRRWQDDIAGLVAKDFNHPSVVLYSIGNEILELASPVGATWSRRLAEGIRALDDTRFVTNGINGIIANLDQMAAAMADATAADPNTMMADMGEQMALMNASTLVTESTEESAAVLDIVGFNYADSRYELDAELFPHRVIVGSETFPAKIDVMWGLVTRLPHVIGDFTWTGWDYLGEAGIGRVDYTDVEGYEPTGTTGPHPYLLAECGDLDITGFRRTISYYREIVFGLRGDPYLAVHRPQHHGRPTAVTPWSWDDTLATWTWDVPPGSPIVVDVYADADEVELLLDGVSIGVGAVGVEKAFRARFAMDYRQGELVAVARRGGTEVGRHALRTATGDPRLVARAETSDVEVDGLGFIRITLEDESGVVVNDADRVVTVKVDGPGTLAGIGTGRARTEEPFAGPSVTTYDGRALAIVRPTGPGTIIVAVEAPGLEPATVSVNVATPSR</sequence>
<dbReference type="InterPro" id="IPR006103">
    <property type="entry name" value="Glyco_hydro_2_cat"/>
</dbReference>
<dbReference type="Pfam" id="PF00703">
    <property type="entry name" value="Glyco_hydro_2"/>
    <property type="match status" value="1"/>
</dbReference>
<protein>
    <submittedName>
        <fullName evidence="9">Glycoside hydrolase family 2 TIM barrel-domain containing protein</fullName>
    </submittedName>
</protein>
<feature type="domain" description="DUF4982" evidence="7">
    <location>
        <begin position="631"/>
        <end position="689"/>
    </location>
</feature>
<evidence type="ECO:0000259" key="8">
    <source>
        <dbReference type="Pfam" id="PF18565"/>
    </source>
</evidence>
<dbReference type="PRINTS" id="PR00132">
    <property type="entry name" value="GLHYDRLASE2"/>
</dbReference>
<feature type="domain" description="Glycoside hydrolase family 2 catalytic" evidence="5">
    <location>
        <begin position="276"/>
        <end position="447"/>
    </location>
</feature>
<dbReference type="PANTHER" id="PTHR42732:SF1">
    <property type="entry name" value="BETA-MANNOSIDASE"/>
    <property type="match status" value="1"/>
</dbReference>
<dbReference type="Gene3D" id="3.20.20.80">
    <property type="entry name" value="Glycosidases"/>
    <property type="match status" value="1"/>
</dbReference>
<dbReference type="InterPro" id="IPR006101">
    <property type="entry name" value="Glyco_hydro_2"/>
</dbReference>
<dbReference type="InterPro" id="IPR032311">
    <property type="entry name" value="DUF4982"/>
</dbReference>
<feature type="domain" description="Glycoside hydrolase family 2 immunoglobulin-like beta-sandwich" evidence="4">
    <location>
        <begin position="164"/>
        <end position="266"/>
    </location>
</feature>
<dbReference type="Pfam" id="PF18565">
    <property type="entry name" value="Glyco_hydro2_C5"/>
    <property type="match status" value="1"/>
</dbReference>
<dbReference type="Proteomes" id="UP001500326">
    <property type="component" value="Unassembled WGS sequence"/>
</dbReference>